<comment type="caution">
    <text evidence="1">The sequence shown here is derived from an EMBL/GenBank/DDBJ whole genome shotgun (WGS) entry which is preliminary data.</text>
</comment>
<organism evidence="1 2">
    <name type="scientific">Streptomyces camponoticapitis</name>
    <dbReference type="NCBI Taxonomy" id="1616125"/>
    <lineage>
        <taxon>Bacteria</taxon>
        <taxon>Bacillati</taxon>
        <taxon>Actinomycetota</taxon>
        <taxon>Actinomycetes</taxon>
        <taxon>Kitasatosporales</taxon>
        <taxon>Streptomycetaceae</taxon>
        <taxon>Streptomyces</taxon>
    </lineage>
</organism>
<proteinExistence type="predicted"/>
<evidence type="ECO:0000313" key="2">
    <source>
        <dbReference type="Proteomes" id="UP000660265"/>
    </source>
</evidence>
<evidence type="ECO:0000313" key="1">
    <source>
        <dbReference type="EMBL" id="GGK23136.1"/>
    </source>
</evidence>
<sequence>MQAGAGRGRGRARVVRRAVAVTVLVHAELLRVTRVVGVRVLPAATAVLLVVRVAEVLGLAVPALSAALSTRSGVAVTALRGAGLSGARRGPLLLRRVRLPAVRGRRLPASVLRRGRRLPSVRLLLRVLLTCAVVPAASDPESSHVTERTRFGRAGGWRSRNRPAFAAEL</sequence>
<evidence type="ECO:0008006" key="3">
    <source>
        <dbReference type="Google" id="ProtNLM"/>
    </source>
</evidence>
<name>A0ABQ2ES43_9ACTN</name>
<dbReference type="Proteomes" id="UP000660265">
    <property type="component" value="Unassembled WGS sequence"/>
</dbReference>
<reference evidence="2" key="1">
    <citation type="journal article" date="2019" name="Int. J. Syst. Evol. Microbiol.">
        <title>The Global Catalogue of Microorganisms (GCM) 10K type strain sequencing project: providing services to taxonomists for standard genome sequencing and annotation.</title>
        <authorList>
            <consortium name="The Broad Institute Genomics Platform"/>
            <consortium name="The Broad Institute Genome Sequencing Center for Infectious Disease"/>
            <person name="Wu L."/>
            <person name="Ma J."/>
        </authorList>
    </citation>
    <scope>NUCLEOTIDE SEQUENCE [LARGE SCALE GENOMIC DNA]</scope>
    <source>
        <strain evidence="2">CGMCC 4.7275</strain>
    </source>
</reference>
<keyword evidence="2" id="KW-1185">Reference proteome</keyword>
<accession>A0ABQ2ES43</accession>
<dbReference type="EMBL" id="BMMV01000028">
    <property type="protein sequence ID" value="GGK23136.1"/>
    <property type="molecule type" value="Genomic_DNA"/>
</dbReference>
<gene>
    <name evidence="1" type="ORF">GCM10011583_63840</name>
</gene>
<protein>
    <recommendedName>
        <fullName evidence="3">Secreted protein</fullName>
    </recommendedName>
</protein>